<dbReference type="Pfam" id="PF01624">
    <property type="entry name" value="MutS_I"/>
    <property type="match status" value="1"/>
</dbReference>
<dbReference type="Pfam" id="PF05192">
    <property type="entry name" value="MutS_III"/>
    <property type="match status" value="1"/>
</dbReference>
<dbReference type="PANTHER" id="PTHR11361:SF148">
    <property type="entry name" value="DNA MISMATCH REPAIR PROTEIN MSH6"/>
    <property type="match status" value="1"/>
</dbReference>
<protein>
    <recommendedName>
        <fullName evidence="9">DNA mismatch repair proteins mutS family domain-containing protein</fullName>
    </recommendedName>
</protein>
<dbReference type="InterPro" id="IPR016151">
    <property type="entry name" value="DNA_mismatch_repair_MutS_N"/>
</dbReference>
<dbReference type="GO" id="GO:0005524">
    <property type="term" value="F:ATP binding"/>
    <property type="evidence" value="ECO:0007669"/>
    <property type="project" value="UniProtKB-KW"/>
</dbReference>
<evidence type="ECO:0000256" key="2">
    <source>
        <dbReference type="ARBA" id="ARBA00022741"/>
    </source>
</evidence>
<evidence type="ECO:0000313" key="8">
    <source>
        <dbReference type="EMBL" id="QHS98314.1"/>
    </source>
</evidence>
<keyword evidence="4" id="KW-0067">ATP-binding</keyword>
<evidence type="ECO:0000256" key="4">
    <source>
        <dbReference type="ARBA" id="ARBA00022840"/>
    </source>
</evidence>
<dbReference type="Gene3D" id="3.40.50.300">
    <property type="entry name" value="P-loop containing nucleotide triphosphate hydrolases"/>
    <property type="match status" value="1"/>
</dbReference>
<dbReference type="SUPFAM" id="SSF53150">
    <property type="entry name" value="DNA repair protein MutS, domain II"/>
    <property type="match status" value="1"/>
</dbReference>
<dbReference type="PANTHER" id="PTHR11361">
    <property type="entry name" value="DNA MISMATCH REPAIR PROTEIN MUTS FAMILY MEMBER"/>
    <property type="match status" value="1"/>
</dbReference>
<sequence>MSKPKKEGYIYDEYFDYVTANIEKYGKQTAVFMQVGSFYEMYGLIKDGVITKSNIQEITSLCGLNVSKKTEGRNGTIIMAGVPDHSIEKFLKIIVQQDYTVCLYDQHKEGKKTWRTLSQVYSKGTVLYDYENENHQRSNNTCCIWAKKYKKITNKEHHITIGMSFINVLSGQTYLFEYSSPFILNNTLTDELERQLLLFSPNEILFISNLTSGEQEKIFSYCSLVDKHVKIMTDVENEEVKNSSKIDYINLTMSTYFGEDIMQQCVEFSYNLLATQSLCYLLHFLKEHSPMLVNKLEFPQMCNKSDYVLLANHTLKQLNIIGDGNGKGKTNSVCDFLNNCITSIGKRYFKFLLLNPSSDVDWLNNEYAINTHFEDYYNNYDIREHISHVKDIEFIIRSCISNRSTPKDIYTLHTSIVALTKLMKHYKDDKLLNKYFFDTNDVEDIEQQCLQCLQYMDDTYDLLKCETLNTIVSIDDNILKPGVTVEYDDLINKYNNQTTTFTNILDTLNQKLINNGQSDFFKINEKEKSWKSIMITKTRTKNVKKYFENDDETFDYSKVSFSSSTTTNNEVKHHKLDTCIFSVIKMREKGVIMLRENFTKCNNTLVECYNEIIQKMCKFLAKVDVLQTRIYNAKKYNYVLPEIVVQDNSFFKAENIRHCLIEHINQNEVYVTNDVNIGNNDLGILLYGTNAVGKTSLIRAIGINMILAQSGMYVPCSKFVYMPYKSIFSRIIGNDNLFKGLSTFAVEMSELRVILNNVDENSLVLGDELCSGTEMESAISIFLAGLRRIYNSGASHIFATHLHEVVNNSEIKEMKHTKLMHMTVRYDNEKQDLVYDRKLKPGSGVSCYGLEVCKSLYLDNDFMEDAYNIRKKYFPETQGLMSLKVSSYNSKKIKTMCEMCNEKMGEHIHHMNEQVNSNNDGFIDHFHKNNVANLMSLCQECHNKIHKDNTQLMRKKTAKGKVVNKKVSL</sequence>
<dbReference type="InterPro" id="IPR003615">
    <property type="entry name" value="HNH_nuc"/>
</dbReference>
<feature type="domain" description="DNA mismatch repair protein MutS core" evidence="6">
    <location>
        <begin position="328"/>
        <end position="664"/>
    </location>
</feature>
<evidence type="ECO:0008006" key="9">
    <source>
        <dbReference type="Google" id="ProtNLM"/>
    </source>
</evidence>
<dbReference type="GO" id="GO:0140664">
    <property type="term" value="F:ATP-dependent DNA damage sensor activity"/>
    <property type="evidence" value="ECO:0007669"/>
    <property type="project" value="InterPro"/>
</dbReference>
<dbReference type="EMBL" id="MN739314">
    <property type="protein sequence ID" value="QHS98314.1"/>
    <property type="molecule type" value="Genomic_DNA"/>
</dbReference>
<feature type="domain" description="DNA mismatch repair proteins mutS family" evidence="7">
    <location>
        <begin position="681"/>
        <end position="871"/>
    </location>
</feature>
<dbReference type="InterPro" id="IPR036187">
    <property type="entry name" value="DNA_mismatch_repair_MutS_sf"/>
</dbReference>
<evidence type="ECO:0000256" key="5">
    <source>
        <dbReference type="ARBA" id="ARBA00023125"/>
    </source>
</evidence>
<keyword evidence="2" id="KW-0547">Nucleotide-binding</keyword>
<dbReference type="InterPro" id="IPR007695">
    <property type="entry name" value="DNA_mismatch_repair_MutS-lik_N"/>
</dbReference>
<reference evidence="8" key="1">
    <citation type="journal article" date="2020" name="Nature">
        <title>Giant virus diversity and host interactions through global metagenomics.</title>
        <authorList>
            <person name="Schulz F."/>
            <person name="Roux S."/>
            <person name="Paez-Espino D."/>
            <person name="Jungbluth S."/>
            <person name="Walsh D.A."/>
            <person name="Denef V.J."/>
            <person name="McMahon K.D."/>
            <person name="Konstantinidis K.T."/>
            <person name="Eloe-Fadrosh E.A."/>
            <person name="Kyrpides N.C."/>
            <person name="Woyke T."/>
        </authorList>
    </citation>
    <scope>NUCLEOTIDE SEQUENCE</scope>
    <source>
        <strain evidence="8">GVMAG-M-3300020182-84</strain>
    </source>
</reference>
<name>A0A6C0C3E7_9ZZZZ</name>
<keyword evidence="5" id="KW-0238">DNA-binding</keyword>
<evidence type="ECO:0000259" key="6">
    <source>
        <dbReference type="SMART" id="SM00533"/>
    </source>
</evidence>
<dbReference type="SUPFAM" id="SSF48334">
    <property type="entry name" value="DNA repair protein MutS, domain III"/>
    <property type="match status" value="1"/>
</dbReference>
<comment type="similarity">
    <text evidence="1">Belongs to the DNA mismatch repair MutS family.</text>
</comment>
<dbReference type="InterPro" id="IPR045076">
    <property type="entry name" value="MutS"/>
</dbReference>
<dbReference type="InterPro" id="IPR007696">
    <property type="entry name" value="DNA_mismatch_repair_MutS_core"/>
</dbReference>
<dbReference type="InterPro" id="IPR000432">
    <property type="entry name" value="DNA_mismatch_repair_MutS_C"/>
</dbReference>
<dbReference type="GO" id="GO:0032301">
    <property type="term" value="C:MutSalpha complex"/>
    <property type="evidence" value="ECO:0007669"/>
    <property type="project" value="TreeGrafter"/>
</dbReference>
<accession>A0A6C0C3E7</accession>
<evidence type="ECO:0000256" key="1">
    <source>
        <dbReference type="ARBA" id="ARBA00006271"/>
    </source>
</evidence>
<dbReference type="SMART" id="SM00534">
    <property type="entry name" value="MUTSac"/>
    <property type="match status" value="1"/>
</dbReference>
<evidence type="ECO:0000259" key="7">
    <source>
        <dbReference type="SMART" id="SM00534"/>
    </source>
</evidence>
<dbReference type="InterPro" id="IPR036678">
    <property type="entry name" value="MutS_con_dom_sf"/>
</dbReference>
<keyword evidence="3" id="KW-0227">DNA damage</keyword>
<dbReference type="GO" id="GO:0030983">
    <property type="term" value="F:mismatched DNA binding"/>
    <property type="evidence" value="ECO:0007669"/>
    <property type="project" value="InterPro"/>
</dbReference>
<organism evidence="8">
    <name type="scientific">viral metagenome</name>
    <dbReference type="NCBI Taxonomy" id="1070528"/>
    <lineage>
        <taxon>unclassified sequences</taxon>
        <taxon>metagenomes</taxon>
        <taxon>organismal metagenomes</taxon>
    </lineage>
</organism>
<evidence type="ECO:0000256" key="3">
    <source>
        <dbReference type="ARBA" id="ARBA00022763"/>
    </source>
</evidence>
<dbReference type="GO" id="GO:0006298">
    <property type="term" value="P:mismatch repair"/>
    <property type="evidence" value="ECO:0007669"/>
    <property type="project" value="InterPro"/>
</dbReference>
<dbReference type="CDD" id="cd00085">
    <property type="entry name" value="HNHc"/>
    <property type="match status" value="1"/>
</dbReference>
<dbReference type="Gene3D" id="1.10.1420.10">
    <property type="match status" value="2"/>
</dbReference>
<dbReference type="InterPro" id="IPR017261">
    <property type="entry name" value="DNA_mismatch_repair_MutS/MSH"/>
</dbReference>
<dbReference type="SUPFAM" id="SSF55271">
    <property type="entry name" value="DNA repair protein MutS, domain I"/>
    <property type="match status" value="1"/>
</dbReference>
<dbReference type="SMART" id="SM00533">
    <property type="entry name" value="MUTSd"/>
    <property type="match status" value="1"/>
</dbReference>
<dbReference type="PIRSF" id="PIRSF037677">
    <property type="entry name" value="DNA_mis_repair_Msh6"/>
    <property type="match status" value="1"/>
</dbReference>
<dbReference type="Pfam" id="PF00488">
    <property type="entry name" value="MutS_V"/>
    <property type="match status" value="1"/>
</dbReference>
<dbReference type="SUPFAM" id="SSF52540">
    <property type="entry name" value="P-loop containing nucleoside triphosphate hydrolases"/>
    <property type="match status" value="1"/>
</dbReference>
<dbReference type="Gene3D" id="3.40.1170.10">
    <property type="entry name" value="DNA repair protein MutS, domain I"/>
    <property type="match status" value="1"/>
</dbReference>
<proteinExistence type="inferred from homology"/>
<dbReference type="AlphaFoldDB" id="A0A6C0C3E7"/>
<dbReference type="InterPro" id="IPR027417">
    <property type="entry name" value="P-loop_NTPase"/>
</dbReference>